<dbReference type="SUPFAM" id="SSF53335">
    <property type="entry name" value="S-adenosyl-L-methionine-dependent methyltransferases"/>
    <property type="match status" value="1"/>
</dbReference>
<sequence>MTTPQAPRKDTVFRNYSATAAQTYATIRPSYPAELYSFVLSRHEQTGGQFGTLLDIGCGPGNATRDLAPAFEHATGADPGAEMIAMATKLGGKAKEGAISWRVAGAEEIADDERAGFAEGSVDLLTAAMAAHWFDMPAFWKQAARLVKPGGSVAIFCRSSYFCHPTTPNIEEVQRIFDDFEKTDLAPYGLAGHSMTREFYSALSLPWNFEGGGSPEFPQDKFERHVWNVDGSLDGADGTDFFGGSLTLTFPQLEKLVGTASLVTMWRKDHPEAEGTDNDIVKIASKKLQDATGASEIKIGTGFALLFFKRT</sequence>
<dbReference type="OrthoDB" id="10027013at2759"/>
<keyword evidence="3" id="KW-1185">Reference proteome</keyword>
<dbReference type="Proteomes" id="UP000572817">
    <property type="component" value="Unassembled WGS sequence"/>
</dbReference>
<dbReference type="InterPro" id="IPR029063">
    <property type="entry name" value="SAM-dependent_MTases_sf"/>
</dbReference>
<dbReference type="CDD" id="cd02440">
    <property type="entry name" value="AdoMet_MTases"/>
    <property type="match status" value="1"/>
</dbReference>
<dbReference type="AlphaFoldDB" id="A0A8H4IL81"/>
<comment type="caution">
    <text evidence="2">The sequence shown here is derived from an EMBL/GenBank/DDBJ whole genome shotgun (WGS) entry which is preliminary data.</text>
</comment>
<dbReference type="InterPro" id="IPR013216">
    <property type="entry name" value="Methyltransf_11"/>
</dbReference>
<dbReference type="InterPro" id="IPR051052">
    <property type="entry name" value="Diverse_substrate_MTase"/>
</dbReference>
<name>A0A8H4IL81_9PEZI</name>
<feature type="domain" description="Methyltransferase type 11" evidence="1">
    <location>
        <begin position="54"/>
        <end position="155"/>
    </location>
</feature>
<dbReference type="Pfam" id="PF08241">
    <property type="entry name" value="Methyltransf_11"/>
    <property type="match status" value="1"/>
</dbReference>
<dbReference type="PANTHER" id="PTHR44942:SF10">
    <property type="entry name" value="METHYLTRANSFERASE TYPE 11 DOMAIN-CONTAINING PROTEIN"/>
    <property type="match status" value="1"/>
</dbReference>
<gene>
    <name evidence="2" type="ORF">GTA08_BOTSDO09616</name>
</gene>
<evidence type="ECO:0000313" key="3">
    <source>
        <dbReference type="Proteomes" id="UP000572817"/>
    </source>
</evidence>
<reference evidence="2" key="1">
    <citation type="submission" date="2020-04" db="EMBL/GenBank/DDBJ databases">
        <title>Genome Assembly and Annotation of Botryosphaeria dothidea sdau 11-99, a Latent Pathogen of Apple Fruit Ring Rot in China.</title>
        <authorList>
            <person name="Yu C."/>
            <person name="Diao Y."/>
            <person name="Lu Q."/>
            <person name="Zhao J."/>
            <person name="Cui S."/>
            <person name="Peng C."/>
            <person name="He B."/>
            <person name="Liu H."/>
        </authorList>
    </citation>
    <scope>NUCLEOTIDE SEQUENCE [LARGE SCALE GENOMIC DNA]</scope>
    <source>
        <strain evidence="2">Sdau11-99</strain>
    </source>
</reference>
<accession>A0A8H4IL81</accession>
<dbReference type="GO" id="GO:0008757">
    <property type="term" value="F:S-adenosylmethionine-dependent methyltransferase activity"/>
    <property type="evidence" value="ECO:0007669"/>
    <property type="project" value="InterPro"/>
</dbReference>
<protein>
    <recommendedName>
        <fullName evidence="1">Methyltransferase type 11 domain-containing protein</fullName>
    </recommendedName>
</protein>
<dbReference type="PANTHER" id="PTHR44942">
    <property type="entry name" value="METHYLTRANSF_11 DOMAIN-CONTAINING PROTEIN"/>
    <property type="match status" value="1"/>
</dbReference>
<organism evidence="2 3">
    <name type="scientific">Botryosphaeria dothidea</name>
    <dbReference type="NCBI Taxonomy" id="55169"/>
    <lineage>
        <taxon>Eukaryota</taxon>
        <taxon>Fungi</taxon>
        <taxon>Dikarya</taxon>
        <taxon>Ascomycota</taxon>
        <taxon>Pezizomycotina</taxon>
        <taxon>Dothideomycetes</taxon>
        <taxon>Dothideomycetes incertae sedis</taxon>
        <taxon>Botryosphaeriales</taxon>
        <taxon>Botryosphaeriaceae</taxon>
        <taxon>Botryosphaeria</taxon>
    </lineage>
</organism>
<dbReference type="EMBL" id="WWBZ02000073">
    <property type="protein sequence ID" value="KAF4302299.1"/>
    <property type="molecule type" value="Genomic_DNA"/>
</dbReference>
<evidence type="ECO:0000259" key="1">
    <source>
        <dbReference type="Pfam" id="PF08241"/>
    </source>
</evidence>
<evidence type="ECO:0000313" key="2">
    <source>
        <dbReference type="EMBL" id="KAF4302299.1"/>
    </source>
</evidence>
<proteinExistence type="predicted"/>
<dbReference type="Gene3D" id="3.40.50.150">
    <property type="entry name" value="Vaccinia Virus protein VP39"/>
    <property type="match status" value="1"/>
</dbReference>